<keyword evidence="1 2" id="KW-0732">Signal</keyword>
<organism evidence="3 4">
    <name type="scientific">Streptomyces spinosisporus</name>
    <dbReference type="NCBI Taxonomy" id="2927582"/>
    <lineage>
        <taxon>Bacteria</taxon>
        <taxon>Bacillati</taxon>
        <taxon>Actinomycetota</taxon>
        <taxon>Actinomycetes</taxon>
        <taxon>Kitasatosporales</taxon>
        <taxon>Streptomycetaceae</taxon>
        <taxon>Streptomyces</taxon>
    </lineage>
</organism>
<dbReference type="Gene3D" id="2.40.10.10">
    <property type="entry name" value="Trypsin-like serine proteases"/>
    <property type="match status" value="2"/>
</dbReference>
<dbReference type="InterPro" id="IPR009003">
    <property type="entry name" value="Peptidase_S1_PA"/>
</dbReference>
<reference evidence="3" key="1">
    <citation type="submission" date="2022-03" db="EMBL/GenBank/DDBJ databases">
        <title>Streptomyces 7R015 and 7R016 isolated from Barleria lupulina in Thailand.</title>
        <authorList>
            <person name="Kanchanasin P."/>
            <person name="Phongsopitanun W."/>
            <person name="Tanasupawat S."/>
        </authorList>
    </citation>
    <scope>NUCLEOTIDE SEQUENCE</scope>
    <source>
        <strain evidence="3">7R016</strain>
    </source>
</reference>
<sequence length="287" mass="30246">MRLRAVGPCALALVAAVSVLPGRQAADTVATVTYSEADRRQALEYWTAGRIRQAGASLDEGATPADQKVWRGPRIASIGRLFFVNDKGEDSWCTATSVPARNHSVVLAAAHCAQVPASPGNHHISLVFVPGYDKGAMPYGAFAVRAFTMPRSWETDDAYDVAALVVDARAGRRLADVVGTQEVAFTGRPGGKVTVFGYPGTRPQRGEELMSCTATARPSRHHAQEVPCDMGGGASGGPWLAHFDGARGTGTVTGVTSYGNDATGDTAIAAEYLGPLARQVYDRAQDE</sequence>
<dbReference type="EMBL" id="JALDAX010000011">
    <property type="protein sequence ID" value="MCI3243534.1"/>
    <property type="molecule type" value="Genomic_DNA"/>
</dbReference>
<proteinExistence type="predicted"/>
<dbReference type="InterPro" id="IPR043504">
    <property type="entry name" value="Peptidase_S1_PA_chymotrypsin"/>
</dbReference>
<feature type="chain" id="PRO_5045839759" evidence="2">
    <location>
        <begin position="26"/>
        <end position="287"/>
    </location>
</feature>
<protein>
    <submittedName>
        <fullName evidence="3">Peptidase</fullName>
    </submittedName>
</protein>
<evidence type="ECO:0000256" key="2">
    <source>
        <dbReference type="SAM" id="SignalP"/>
    </source>
</evidence>
<evidence type="ECO:0000313" key="3">
    <source>
        <dbReference type="EMBL" id="MCI3243534.1"/>
    </source>
</evidence>
<accession>A0ABS9XN89</accession>
<dbReference type="RefSeq" id="WP_016432866.1">
    <property type="nucleotide sequence ID" value="NZ_JALDAX010000011.1"/>
</dbReference>
<comment type="caution">
    <text evidence="3">The sequence shown here is derived from an EMBL/GenBank/DDBJ whole genome shotgun (WGS) entry which is preliminary data.</text>
</comment>
<keyword evidence="4" id="KW-1185">Reference proteome</keyword>
<evidence type="ECO:0000256" key="1">
    <source>
        <dbReference type="ARBA" id="ARBA00022729"/>
    </source>
</evidence>
<dbReference type="InterPro" id="IPR050966">
    <property type="entry name" value="Glutamyl_endopeptidase"/>
</dbReference>
<gene>
    <name evidence="3" type="ORF">MQN93_27815</name>
</gene>
<dbReference type="SUPFAM" id="SSF50494">
    <property type="entry name" value="Trypsin-like serine proteases"/>
    <property type="match status" value="1"/>
</dbReference>
<evidence type="ECO:0000313" key="4">
    <source>
        <dbReference type="Proteomes" id="UP001165270"/>
    </source>
</evidence>
<dbReference type="PANTHER" id="PTHR15462">
    <property type="entry name" value="SERINE PROTEASE"/>
    <property type="match status" value="1"/>
</dbReference>
<dbReference type="Proteomes" id="UP001165270">
    <property type="component" value="Unassembled WGS sequence"/>
</dbReference>
<feature type="signal peptide" evidence="2">
    <location>
        <begin position="1"/>
        <end position="25"/>
    </location>
</feature>
<name>A0ABS9XN89_9ACTN</name>